<sequence>MQTTGDPAAPADTGDDQGSGPDVDGWPPEFADAVVSMLPETPGGHHISPDSDLAALGLDSLGRTGLVLLLQDEWDVEFPDEVLVGKNFETPATLWAAVSPFLPPDR</sequence>
<feature type="domain" description="Carrier" evidence="2">
    <location>
        <begin position="24"/>
        <end position="102"/>
    </location>
</feature>
<evidence type="ECO:0000259" key="2">
    <source>
        <dbReference type="PROSITE" id="PS50075"/>
    </source>
</evidence>
<gene>
    <name evidence="3" type="ORF">Prubr_52570</name>
</gene>
<name>A0A810N4C5_9ACTN</name>
<organism evidence="3 4">
    <name type="scientific">Polymorphospora rubra</name>
    <dbReference type="NCBI Taxonomy" id="338584"/>
    <lineage>
        <taxon>Bacteria</taxon>
        <taxon>Bacillati</taxon>
        <taxon>Actinomycetota</taxon>
        <taxon>Actinomycetes</taxon>
        <taxon>Micromonosporales</taxon>
        <taxon>Micromonosporaceae</taxon>
        <taxon>Polymorphospora</taxon>
    </lineage>
</organism>
<evidence type="ECO:0000313" key="4">
    <source>
        <dbReference type="Proteomes" id="UP000680866"/>
    </source>
</evidence>
<dbReference type="SUPFAM" id="SSF47336">
    <property type="entry name" value="ACP-like"/>
    <property type="match status" value="1"/>
</dbReference>
<evidence type="ECO:0000313" key="3">
    <source>
        <dbReference type="EMBL" id="BCJ68236.1"/>
    </source>
</evidence>
<dbReference type="Pfam" id="PF00550">
    <property type="entry name" value="PP-binding"/>
    <property type="match status" value="1"/>
</dbReference>
<dbReference type="RefSeq" id="WP_212817513.1">
    <property type="nucleotide sequence ID" value="NZ_AP023359.1"/>
</dbReference>
<dbReference type="KEGG" id="pry:Prubr_52570"/>
<dbReference type="AlphaFoldDB" id="A0A810N4C5"/>
<reference evidence="3" key="1">
    <citation type="submission" date="2020-08" db="EMBL/GenBank/DDBJ databases">
        <title>Whole genome shotgun sequence of Polymorphospora rubra NBRC 101157.</title>
        <authorList>
            <person name="Komaki H."/>
            <person name="Tamura T."/>
        </authorList>
    </citation>
    <scope>NUCLEOTIDE SEQUENCE</scope>
    <source>
        <strain evidence="3">NBRC 101157</strain>
    </source>
</reference>
<feature type="region of interest" description="Disordered" evidence="1">
    <location>
        <begin position="1"/>
        <end position="29"/>
    </location>
</feature>
<dbReference type="Proteomes" id="UP000680866">
    <property type="component" value="Chromosome"/>
</dbReference>
<dbReference type="EMBL" id="AP023359">
    <property type="protein sequence ID" value="BCJ68236.1"/>
    <property type="molecule type" value="Genomic_DNA"/>
</dbReference>
<dbReference type="PROSITE" id="PS50075">
    <property type="entry name" value="CARRIER"/>
    <property type="match status" value="1"/>
</dbReference>
<protein>
    <recommendedName>
        <fullName evidence="2">Carrier domain-containing protein</fullName>
    </recommendedName>
</protein>
<feature type="compositionally biased region" description="Low complexity" evidence="1">
    <location>
        <begin position="1"/>
        <end position="18"/>
    </location>
</feature>
<dbReference type="InterPro" id="IPR009081">
    <property type="entry name" value="PP-bd_ACP"/>
</dbReference>
<dbReference type="Gene3D" id="1.10.1200.10">
    <property type="entry name" value="ACP-like"/>
    <property type="match status" value="1"/>
</dbReference>
<accession>A0A810N4C5</accession>
<proteinExistence type="predicted"/>
<keyword evidence="4" id="KW-1185">Reference proteome</keyword>
<dbReference type="InterPro" id="IPR036736">
    <property type="entry name" value="ACP-like_sf"/>
</dbReference>
<evidence type="ECO:0000256" key="1">
    <source>
        <dbReference type="SAM" id="MobiDB-lite"/>
    </source>
</evidence>